<evidence type="ECO:0000259" key="1">
    <source>
        <dbReference type="Pfam" id="PF01979"/>
    </source>
</evidence>
<dbReference type="GO" id="GO:0016810">
    <property type="term" value="F:hydrolase activity, acting on carbon-nitrogen (but not peptide) bonds"/>
    <property type="evidence" value="ECO:0007669"/>
    <property type="project" value="InterPro"/>
</dbReference>
<organism evidence="2">
    <name type="scientific">human gut metagenome</name>
    <dbReference type="NCBI Taxonomy" id="408170"/>
    <lineage>
        <taxon>unclassified sequences</taxon>
        <taxon>metagenomes</taxon>
        <taxon>organismal metagenomes</taxon>
    </lineage>
</organism>
<feature type="non-terminal residue" evidence="2">
    <location>
        <position position="1"/>
    </location>
</feature>
<dbReference type="PANTHER" id="PTHR43135:SF3">
    <property type="entry name" value="ALPHA-D-RIBOSE 1-METHYLPHOSPHONATE 5-TRIPHOSPHATE DIPHOSPHATASE"/>
    <property type="match status" value="1"/>
</dbReference>
<accession>K1U613</accession>
<dbReference type="Gene3D" id="3.20.20.140">
    <property type="entry name" value="Metal-dependent hydrolases"/>
    <property type="match status" value="1"/>
</dbReference>
<dbReference type="PANTHER" id="PTHR43135">
    <property type="entry name" value="ALPHA-D-RIBOSE 1-METHYLPHOSPHONATE 5-TRIPHOSPHATE DIPHOSPHATASE"/>
    <property type="match status" value="1"/>
</dbReference>
<dbReference type="AlphaFoldDB" id="K1U613"/>
<gene>
    <name evidence="2" type="ORF">LEA_09565</name>
</gene>
<reference evidence="2" key="1">
    <citation type="journal article" date="2013" name="Environ. Microbiol.">
        <title>Microbiota from the distal guts of lean and obese adolescents exhibit partial functional redundancy besides clear differences in community structure.</title>
        <authorList>
            <person name="Ferrer M."/>
            <person name="Ruiz A."/>
            <person name="Lanza F."/>
            <person name="Haange S.B."/>
            <person name="Oberbach A."/>
            <person name="Till H."/>
            <person name="Bargiela R."/>
            <person name="Campoy C."/>
            <person name="Segura M.T."/>
            <person name="Richter M."/>
            <person name="von Bergen M."/>
            <person name="Seifert J."/>
            <person name="Suarez A."/>
        </authorList>
    </citation>
    <scope>NUCLEOTIDE SEQUENCE</scope>
</reference>
<dbReference type="Pfam" id="PF01979">
    <property type="entry name" value="Amidohydro_1"/>
    <property type="match status" value="1"/>
</dbReference>
<evidence type="ECO:0000313" key="2">
    <source>
        <dbReference type="EMBL" id="EKC66926.1"/>
    </source>
</evidence>
<dbReference type="SUPFAM" id="SSF51556">
    <property type="entry name" value="Metallo-dependent hydrolases"/>
    <property type="match status" value="1"/>
</dbReference>
<dbReference type="InterPro" id="IPR032466">
    <property type="entry name" value="Metal_Hydrolase"/>
</dbReference>
<dbReference type="InterPro" id="IPR011059">
    <property type="entry name" value="Metal-dep_hydrolase_composite"/>
</dbReference>
<dbReference type="SUPFAM" id="SSF51338">
    <property type="entry name" value="Composite domain of metallo-dependent hydrolases"/>
    <property type="match status" value="1"/>
</dbReference>
<protein>
    <submittedName>
        <fullName evidence="2">Amidohydrolase family protein</fullName>
    </submittedName>
</protein>
<proteinExistence type="predicted"/>
<feature type="domain" description="Amidohydrolase-related" evidence="1">
    <location>
        <begin position="12"/>
        <end position="113"/>
    </location>
</feature>
<comment type="caution">
    <text evidence="2">The sequence shown here is derived from an EMBL/GenBank/DDBJ whole genome shotgun (WGS) entry which is preliminary data.</text>
</comment>
<sequence length="114" mass="11979">GPVISERCKPELRNHTIETAGVLNKAGVPMCICTDHPVVPEQYLPLSAGLAVRGGLDRNEALKAITIYPAQITGIADRVGSIEVGKDADIVIFSGDPLSVCDTPDMVIVNGTVI</sequence>
<dbReference type="EMBL" id="AJWY01006415">
    <property type="protein sequence ID" value="EKC66926.1"/>
    <property type="molecule type" value="Genomic_DNA"/>
</dbReference>
<dbReference type="InterPro" id="IPR006680">
    <property type="entry name" value="Amidohydro-rel"/>
</dbReference>
<name>K1U613_9ZZZZ</name>
<keyword evidence="2" id="KW-0378">Hydrolase</keyword>
<dbReference type="InterPro" id="IPR051781">
    <property type="entry name" value="Metallo-dep_Hydrolase"/>
</dbReference>